<dbReference type="GO" id="GO:0016459">
    <property type="term" value="C:myosin complex"/>
    <property type="evidence" value="ECO:0007669"/>
    <property type="project" value="UniProtKB-KW"/>
</dbReference>
<evidence type="ECO:0000256" key="7">
    <source>
        <dbReference type="SAM" id="Coils"/>
    </source>
</evidence>
<evidence type="ECO:0000259" key="8">
    <source>
        <dbReference type="PROSITE" id="PS51456"/>
    </source>
</evidence>
<dbReference type="GO" id="GO:0007015">
    <property type="term" value="P:actin filament organization"/>
    <property type="evidence" value="ECO:0007669"/>
    <property type="project" value="TreeGrafter"/>
</dbReference>
<organism evidence="9">
    <name type="scientific">Loa loa</name>
    <name type="common">Eye worm</name>
    <name type="synonym">Filaria loa</name>
    <dbReference type="NCBI Taxonomy" id="7209"/>
    <lineage>
        <taxon>Eukaryota</taxon>
        <taxon>Metazoa</taxon>
        <taxon>Ecdysozoa</taxon>
        <taxon>Nematoda</taxon>
        <taxon>Chromadorea</taxon>
        <taxon>Rhabditida</taxon>
        <taxon>Spirurina</taxon>
        <taxon>Spiruromorpha</taxon>
        <taxon>Filarioidea</taxon>
        <taxon>Onchocercidae</taxon>
        <taxon>Loa</taxon>
    </lineage>
</organism>
<dbReference type="Gene3D" id="6.10.220.10">
    <property type="match status" value="1"/>
</dbReference>
<dbReference type="CTD" id="9949138"/>
<dbReference type="GO" id="GO:0005524">
    <property type="term" value="F:ATP binding"/>
    <property type="evidence" value="ECO:0007669"/>
    <property type="project" value="UniProtKB-UniRule"/>
</dbReference>
<dbReference type="InParanoid" id="A0A1S0ULW2"/>
<name>A0A1S0ULW2_LOALO</name>
<dbReference type="GO" id="GO:0030048">
    <property type="term" value="P:actin filament-based movement"/>
    <property type="evidence" value="ECO:0007669"/>
    <property type="project" value="TreeGrafter"/>
</dbReference>
<feature type="coiled-coil region" evidence="7">
    <location>
        <begin position="826"/>
        <end position="886"/>
    </location>
</feature>
<keyword evidence="4 6" id="KW-0505">Motor protein</keyword>
<dbReference type="CDD" id="cd01382">
    <property type="entry name" value="MYSc_Myo6"/>
    <property type="match status" value="1"/>
</dbReference>
<dbReference type="InterPro" id="IPR027417">
    <property type="entry name" value="P-loop_NTPase"/>
</dbReference>
<keyword evidence="5 6" id="KW-0009">Actin-binding</keyword>
<dbReference type="Gene3D" id="3.40.850.10">
    <property type="entry name" value="Kinesin motor domain"/>
    <property type="match status" value="1"/>
</dbReference>
<dbReference type="KEGG" id="loa:LOAG_16600"/>
<dbReference type="EMBL" id="JH712074">
    <property type="protein sequence ID" value="EJD76471.1"/>
    <property type="molecule type" value="Genomic_DNA"/>
</dbReference>
<dbReference type="GO" id="GO:0030139">
    <property type="term" value="C:endocytic vesicle"/>
    <property type="evidence" value="ECO:0007669"/>
    <property type="project" value="TreeGrafter"/>
</dbReference>
<dbReference type="SUPFAM" id="SSF52540">
    <property type="entry name" value="P-loop containing nucleoside triphosphate hydrolases"/>
    <property type="match status" value="1"/>
</dbReference>
<dbReference type="OrthoDB" id="6108017at2759"/>
<dbReference type="PROSITE" id="PS51456">
    <property type="entry name" value="MYOSIN_MOTOR"/>
    <property type="match status" value="1"/>
</dbReference>
<feature type="region of interest" description="Actin-binding" evidence="6">
    <location>
        <begin position="612"/>
        <end position="634"/>
    </location>
</feature>
<evidence type="ECO:0000256" key="4">
    <source>
        <dbReference type="ARBA" id="ARBA00023175"/>
    </source>
</evidence>
<dbReference type="RefSeq" id="XP_020307266.1">
    <property type="nucleotide sequence ID" value="XM_020449251.1"/>
</dbReference>
<dbReference type="GO" id="GO:0005886">
    <property type="term" value="C:plasma membrane"/>
    <property type="evidence" value="ECO:0007669"/>
    <property type="project" value="TreeGrafter"/>
</dbReference>
<evidence type="ECO:0000256" key="1">
    <source>
        <dbReference type="ARBA" id="ARBA00022741"/>
    </source>
</evidence>
<evidence type="ECO:0000256" key="2">
    <source>
        <dbReference type="ARBA" id="ARBA00022840"/>
    </source>
</evidence>
<keyword evidence="1 6" id="KW-0547">Nucleotide-binding</keyword>
<dbReference type="OMA" id="RFLCESW"/>
<evidence type="ECO:0000256" key="5">
    <source>
        <dbReference type="ARBA" id="ARBA00023203"/>
    </source>
</evidence>
<dbReference type="InterPro" id="IPR049016">
    <property type="entry name" value="MYO6_lever"/>
</dbReference>
<dbReference type="InterPro" id="IPR001609">
    <property type="entry name" value="Myosin_head_motor_dom-like"/>
</dbReference>
<dbReference type="SMART" id="SM00242">
    <property type="entry name" value="MYSc"/>
    <property type="match status" value="1"/>
</dbReference>
<proteinExistence type="inferred from homology"/>
<gene>
    <name evidence="9" type="ORF">LOAG_16600</name>
</gene>
<dbReference type="Pfam" id="PF00063">
    <property type="entry name" value="Myosin_head"/>
    <property type="match status" value="1"/>
</dbReference>
<dbReference type="Gene3D" id="1.10.10.820">
    <property type="match status" value="1"/>
</dbReference>
<keyword evidence="2 6" id="KW-0067">ATP-binding</keyword>
<dbReference type="Gene3D" id="1.20.120.720">
    <property type="entry name" value="Myosin VI head, motor domain, U50 subdomain"/>
    <property type="match status" value="1"/>
</dbReference>
<dbReference type="CDD" id="cd21759">
    <property type="entry name" value="CBD_MYO6-like"/>
    <property type="match status" value="1"/>
</dbReference>
<evidence type="ECO:0000256" key="6">
    <source>
        <dbReference type="PROSITE-ProRule" id="PRU00782"/>
    </source>
</evidence>
<dbReference type="InterPro" id="IPR036114">
    <property type="entry name" value="MYSc_Myo6"/>
</dbReference>
<dbReference type="AlphaFoldDB" id="A0A1S0ULW2"/>
<accession>A0A1S0ULW2</accession>
<protein>
    <submittedName>
        <fullName evidence="9">Myosin-VI</fullName>
    </submittedName>
</protein>
<dbReference type="PANTHER" id="PTHR13140">
    <property type="entry name" value="MYOSIN"/>
    <property type="match status" value="1"/>
</dbReference>
<dbReference type="InterPro" id="IPR036961">
    <property type="entry name" value="Kinesin_motor_dom_sf"/>
</dbReference>
<dbReference type="GeneID" id="9949138"/>
<reference evidence="9" key="1">
    <citation type="submission" date="2012-04" db="EMBL/GenBank/DDBJ databases">
        <title>The Genome Sequence of Loa loa.</title>
        <authorList>
            <consortium name="The Broad Institute Genome Sequencing Platform"/>
            <consortium name="Broad Institute Genome Sequencing Center for Infectious Disease"/>
            <person name="Nutman T.B."/>
            <person name="Fink D.L."/>
            <person name="Russ C."/>
            <person name="Young S."/>
            <person name="Zeng Q."/>
            <person name="Gargeya S."/>
            <person name="Alvarado L."/>
            <person name="Berlin A."/>
            <person name="Chapman S.B."/>
            <person name="Chen Z."/>
            <person name="Freedman E."/>
            <person name="Gellesch M."/>
            <person name="Goldberg J."/>
            <person name="Griggs A."/>
            <person name="Gujja S."/>
            <person name="Heilman E.R."/>
            <person name="Heiman D."/>
            <person name="Howarth C."/>
            <person name="Mehta T."/>
            <person name="Neiman D."/>
            <person name="Pearson M."/>
            <person name="Roberts A."/>
            <person name="Saif S."/>
            <person name="Shea T."/>
            <person name="Shenoy N."/>
            <person name="Sisk P."/>
            <person name="Stolte C."/>
            <person name="Sykes S."/>
            <person name="White J."/>
            <person name="Yandava C."/>
            <person name="Haas B."/>
            <person name="Henn M.R."/>
            <person name="Nusbaum C."/>
            <person name="Birren B."/>
        </authorList>
    </citation>
    <scope>NUCLEOTIDE SEQUENCE [LARGE SCALE GENOMIC DNA]</scope>
</reference>
<dbReference type="PANTHER" id="PTHR13140:SF745">
    <property type="entry name" value="UNCONVENTIONAL MYOSIN-VI"/>
    <property type="match status" value="1"/>
</dbReference>
<dbReference type="Gene3D" id="3.30.70.1590">
    <property type="match status" value="1"/>
</dbReference>
<keyword evidence="3 6" id="KW-0518">Myosin</keyword>
<feature type="binding site" evidence="6">
    <location>
        <begin position="114"/>
        <end position="121"/>
    </location>
    <ligand>
        <name>ATP</name>
        <dbReference type="ChEBI" id="CHEBI:30616"/>
    </ligand>
</feature>
<dbReference type="PRINTS" id="PR00193">
    <property type="entry name" value="MYOSINHEAVY"/>
</dbReference>
<dbReference type="GO" id="GO:0051015">
    <property type="term" value="F:actin filament binding"/>
    <property type="evidence" value="ECO:0007669"/>
    <property type="project" value="TreeGrafter"/>
</dbReference>
<evidence type="ECO:0000256" key="3">
    <source>
        <dbReference type="ARBA" id="ARBA00023123"/>
    </source>
</evidence>
<sequence length="1022" mass="117875">MFQFQAFYDNIFPAGDDISRDVDDNCSLIHLNDGSLLNNCRLRYNRKQFYTYVANILIAINPYEQISGLYDIDMVRKYKGQSLGTLPPHIFAIADKAYRDMMRNHESQSVIISGESGAGKTESQKHVIRFLCESWGHLVNTIEQRILEISTILESFGNAKTVCNNNSSRFGKFIEIYFNDKGIIVGGSVSHYLLERSRLCGQSACERNYHIFYQLIAGADDQMANKLKLNKLENFNYLNKGCMQFFLNEESSSKVVPGRKNYDLDDMRDDLIDDYNDFRKLLDAFSHINISADIRDVVFEIVAAVLHLGNIEFLDETVGFKSGCSLREESEMYLINTAELLGIEVADLRKHLVTRLMQPTRGGTKGTLYAVPLRASEANAARDALSKAIYSRLFTAIVNKITECMLFDETAFSIGVLDTAGFESLDVNSYEQFCINYCNEKLQNFFNERILMDEQDLYCKEQLHYDTIEFNDNKNCIELFEQKLHGIFELLDNESRLPRSSAEHFTRTVHEAHMYHPCLMVPRSSRRHYTMRDDEGFIICHYAGDVCYDTAQFLDKNNDTLHGSLQCLMLQSRKSLVCELFTDSEFSNPEKRDVSLGKLMNASVGNKFRSQLNILLAKLRETGTHFVRCIKPNSEMKSNHFDGAQILLQLKCSGMSSALKVMQRGFPSRMSYLSLYNAYQKYLPSKLATLDVQLLCKCLFRVVGLEEKDYKFGLTKAFFRHGKFAAFDKLLYLTKEKIENFTERMSSWLCRFRFRRAQFAVICLVRVGRLLAYREKCRIRIQSAVRTFIVHKLYQPRINALSDLSALSENINGIYSIVNKLDETDLQKWTAVIESWKEDIKKLKYEMKHTSCSANREILHRCDALVKDAKEKLKCLRNQVATSELLGIQKKFLSKEYEKLGKKQESQVKNELNQTISEQGQEVQQVAQCLDESLGHTETMEEGKRQLLGNNHVIQPCDLSKWHYVDIRNGINSNDLKLSSACKSEYYRRMRAYSEWKERNLASKRLAQNIEQNGNRSRGLKQ</sequence>
<comment type="similarity">
    <text evidence="6">Belongs to the TRAFAC class myosin-kinesin ATPase superfamily. Myosin family.</text>
</comment>
<keyword evidence="7" id="KW-0175">Coiled coil</keyword>
<dbReference type="Gene3D" id="1.20.58.530">
    <property type="match status" value="1"/>
</dbReference>
<evidence type="ECO:0000313" key="9">
    <source>
        <dbReference type="EMBL" id="EJD76471.1"/>
    </source>
</evidence>
<feature type="domain" description="Myosin motor" evidence="8">
    <location>
        <begin position="20"/>
        <end position="732"/>
    </location>
</feature>
<dbReference type="GO" id="GO:0000146">
    <property type="term" value="F:microfilament motor activity"/>
    <property type="evidence" value="ECO:0007669"/>
    <property type="project" value="TreeGrafter"/>
</dbReference>